<dbReference type="RefSeq" id="WP_338398781.1">
    <property type="nucleotide sequence ID" value="NZ_AP025294.1"/>
</dbReference>
<dbReference type="InterPro" id="IPR017850">
    <property type="entry name" value="Alkaline_phosphatase_core_sf"/>
</dbReference>
<dbReference type="EMBL" id="AP025294">
    <property type="protein sequence ID" value="BDD01190.1"/>
    <property type="molecule type" value="Genomic_DNA"/>
</dbReference>
<geneLocation type="plasmid" evidence="2 3">
    <name>pPP2</name>
</geneLocation>
<gene>
    <name evidence="2" type="ORF">PEPS_34700</name>
</gene>
<dbReference type="Gene3D" id="3.40.720.10">
    <property type="entry name" value="Alkaline Phosphatase, subunit A"/>
    <property type="match status" value="1"/>
</dbReference>
<keyword evidence="3" id="KW-1185">Reference proteome</keyword>
<reference evidence="2 3" key="1">
    <citation type="submission" date="2021-12" db="EMBL/GenBank/DDBJ databases">
        <title>Genome sequencing of bacteria with rrn-lacking chromosome and rrn-plasmid.</title>
        <authorList>
            <person name="Anda M."/>
            <person name="Iwasaki W."/>
        </authorList>
    </citation>
    <scope>NUCLEOTIDE SEQUENCE [LARGE SCALE GENOMIC DNA]</scope>
    <source>
        <strain evidence="2 3">NBRC 101262</strain>
        <plasmid evidence="2 3">pPP2</plasmid>
    </source>
</reference>
<proteinExistence type="predicted"/>
<organism evidence="2 3">
    <name type="scientific">Persicobacter psychrovividus</name>
    <dbReference type="NCBI Taxonomy" id="387638"/>
    <lineage>
        <taxon>Bacteria</taxon>
        <taxon>Pseudomonadati</taxon>
        <taxon>Bacteroidota</taxon>
        <taxon>Cytophagia</taxon>
        <taxon>Cytophagales</taxon>
        <taxon>Persicobacteraceae</taxon>
        <taxon>Persicobacter</taxon>
    </lineage>
</organism>
<dbReference type="Proteomes" id="UP001354989">
    <property type="component" value="Plasmid pPP2"/>
</dbReference>
<name>A0ABM7VJN4_9BACT</name>
<keyword evidence="2" id="KW-0614">Plasmid</keyword>
<accession>A0ABM7VJN4</accession>
<sequence>MAQQTQNVVLVTLDGLRWETLYRGLDQQILKDKQSTSSPENMVEKFGGDRVESRAKIFPWVWSTAVQQGQLYGNRDRNAFCSVTNPYAISYPGYSEMITGYGDPRVDSNAKVDNPNISVFEVVNKTKKFKNKVAVFGSWERYPEIFNSKRSHIFVNAGFTKFESDNFTDQQLFSMQDKLTGPCGCCRQDALTFALAKSYIKQHQPRLLQVSFNLTDEYAHAGSYNRYIEMAHNSDLMIGQLWDFMQNIKQYKGKTTFIITTDHGRGMSPKSSWRDHGVSALPDAANTWMIVLGPDTKTTGEMIDTEIHTNQIAATIAQLLKVDYQPPFEIGAPISSAIQ</sequence>
<protein>
    <recommendedName>
        <fullName evidence="1">Sulfatase N-terminal domain-containing protein</fullName>
    </recommendedName>
</protein>
<dbReference type="InterPro" id="IPR000917">
    <property type="entry name" value="Sulfatase_N"/>
</dbReference>
<evidence type="ECO:0000259" key="1">
    <source>
        <dbReference type="Pfam" id="PF00884"/>
    </source>
</evidence>
<feature type="domain" description="Sulfatase N-terminal" evidence="1">
    <location>
        <begin position="157"/>
        <end position="321"/>
    </location>
</feature>
<evidence type="ECO:0000313" key="2">
    <source>
        <dbReference type="EMBL" id="BDD01190.1"/>
    </source>
</evidence>
<evidence type="ECO:0000313" key="3">
    <source>
        <dbReference type="Proteomes" id="UP001354989"/>
    </source>
</evidence>
<dbReference type="SUPFAM" id="SSF53649">
    <property type="entry name" value="Alkaline phosphatase-like"/>
    <property type="match status" value="1"/>
</dbReference>
<dbReference type="Pfam" id="PF00884">
    <property type="entry name" value="Sulfatase"/>
    <property type="match status" value="1"/>
</dbReference>